<reference evidence="3" key="1">
    <citation type="journal article" date="2019" name="Int. J. Syst. Evol. Microbiol.">
        <title>The Global Catalogue of Microorganisms (GCM) 10K type strain sequencing project: providing services to taxonomists for standard genome sequencing and annotation.</title>
        <authorList>
            <consortium name="The Broad Institute Genomics Platform"/>
            <consortium name="The Broad Institute Genome Sequencing Center for Infectious Disease"/>
            <person name="Wu L."/>
            <person name="Ma J."/>
        </authorList>
    </citation>
    <scope>NUCLEOTIDE SEQUENCE [LARGE SCALE GENOMIC DNA]</scope>
    <source>
        <strain evidence="3">KCTC 42964</strain>
    </source>
</reference>
<accession>A0ABV7KXA0</accession>
<evidence type="ECO:0000313" key="3">
    <source>
        <dbReference type="Proteomes" id="UP001595528"/>
    </source>
</evidence>
<comment type="caution">
    <text evidence="2">The sequence shown here is derived from an EMBL/GenBank/DDBJ whole genome shotgun (WGS) entry which is preliminary data.</text>
</comment>
<sequence>MALGKIVRQILRREAEEKPPPKPARRSPLEDLEEGSISLADVLRHKPETLGAVLHIVTVRKIREILGEEWPVYAQKIYALADRLFQRHLGSFGIYAIHEEDTFLFSFGATAKIKPEEEEAKSQEIASDLMRWLIGDTFAGAEIGIAKVATADARNPDGSLNTKVVETARAQARIIRAVDVTPEGRTGGGGSVSGQGDGKGDGAPGWRPLAWPPDGMKRGQDPVLDIALPPDLRLGFRPVWQARNERLDLAICEPLRLAGEEGRPAPLAVPRNPDAAAALELAVMKAALEQMEREIERRSGLTLIVPLSMSTVTGAREALAMAIAETAPAGARGRHLFIELRGVSEVPQQGGTPLPQLLARLRALSRDVLLDCGDVGDAAVLTGLMPLALGTRLRPKVSGPAAAAHNATELRRLAQFAESLPLYLWGVSPALELPAGLRRRLVFASGPAAGGLVPEPPVPKPLPAADLLGG</sequence>
<protein>
    <recommendedName>
        <fullName evidence="4">GGDEF domain-containing protein</fullName>
    </recommendedName>
</protein>
<dbReference type="Proteomes" id="UP001595528">
    <property type="component" value="Unassembled WGS sequence"/>
</dbReference>
<feature type="compositionally biased region" description="Gly residues" evidence="1">
    <location>
        <begin position="185"/>
        <end position="203"/>
    </location>
</feature>
<evidence type="ECO:0008006" key="4">
    <source>
        <dbReference type="Google" id="ProtNLM"/>
    </source>
</evidence>
<proteinExistence type="predicted"/>
<dbReference type="RefSeq" id="WP_379899050.1">
    <property type="nucleotide sequence ID" value="NZ_JBHRTR010000018.1"/>
</dbReference>
<evidence type="ECO:0000313" key="2">
    <source>
        <dbReference type="EMBL" id="MFC3226899.1"/>
    </source>
</evidence>
<gene>
    <name evidence="2" type="ORF">ACFOGJ_06645</name>
</gene>
<feature type="region of interest" description="Disordered" evidence="1">
    <location>
        <begin position="181"/>
        <end position="209"/>
    </location>
</feature>
<keyword evidence="3" id="KW-1185">Reference proteome</keyword>
<organism evidence="2 3">
    <name type="scientific">Marinibaculum pumilum</name>
    <dbReference type="NCBI Taxonomy" id="1766165"/>
    <lineage>
        <taxon>Bacteria</taxon>
        <taxon>Pseudomonadati</taxon>
        <taxon>Pseudomonadota</taxon>
        <taxon>Alphaproteobacteria</taxon>
        <taxon>Rhodospirillales</taxon>
        <taxon>Rhodospirillaceae</taxon>
        <taxon>Marinibaculum</taxon>
    </lineage>
</organism>
<dbReference type="EMBL" id="JBHRTR010000018">
    <property type="protein sequence ID" value="MFC3226899.1"/>
    <property type="molecule type" value="Genomic_DNA"/>
</dbReference>
<name>A0ABV7KXA0_9PROT</name>
<evidence type="ECO:0000256" key="1">
    <source>
        <dbReference type="SAM" id="MobiDB-lite"/>
    </source>
</evidence>